<organism evidence="1">
    <name type="scientific">Timema monikensis</name>
    <dbReference type="NCBI Taxonomy" id="170555"/>
    <lineage>
        <taxon>Eukaryota</taxon>
        <taxon>Metazoa</taxon>
        <taxon>Ecdysozoa</taxon>
        <taxon>Arthropoda</taxon>
        <taxon>Hexapoda</taxon>
        <taxon>Insecta</taxon>
        <taxon>Pterygota</taxon>
        <taxon>Neoptera</taxon>
        <taxon>Polyneoptera</taxon>
        <taxon>Phasmatodea</taxon>
        <taxon>Timematodea</taxon>
        <taxon>Timematoidea</taxon>
        <taxon>Timematidae</taxon>
        <taxon>Timema</taxon>
    </lineage>
</organism>
<evidence type="ECO:0000313" key="1">
    <source>
        <dbReference type="EMBL" id="CAD7432925.1"/>
    </source>
</evidence>
<protein>
    <submittedName>
        <fullName evidence="1">Uncharacterized protein</fullName>
    </submittedName>
</protein>
<proteinExistence type="predicted"/>
<gene>
    <name evidence="1" type="ORF">TMSB3V08_LOCUS9617</name>
</gene>
<sequence length="173" mass="19261">MGQSRPFVFYRTTFTATADTATPRLVISSGTSQGGLLKIKLPKRDYTVCMVTSSRDDPIGTTERESVPITAPELEYGGGIYSFNNVVYTSPYYIFLTAVTLMNDIDMASMNLPVEPLYGEVRLLVCTPVTTVRDDTDGILLKMTSVVNQHGCSSDRTHLSERIHLRFFHKHVS</sequence>
<reference evidence="1" key="1">
    <citation type="submission" date="2020-11" db="EMBL/GenBank/DDBJ databases">
        <authorList>
            <person name="Tran Van P."/>
        </authorList>
    </citation>
    <scope>NUCLEOTIDE SEQUENCE</scope>
</reference>
<name>A0A7R9EF99_9NEOP</name>
<accession>A0A7R9EF99</accession>
<dbReference type="AlphaFoldDB" id="A0A7R9EF99"/>
<dbReference type="EMBL" id="OB795988">
    <property type="protein sequence ID" value="CAD7432925.1"/>
    <property type="molecule type" value="Genomic_DNA"/>
</dbReference>